<proteinExistence type="predicted"/>
<reference evidence="5 6" key="1">
    <citation type="submission" date="2024-07" db="EMBL/GenBank/DDBJ databases">
        <title>Section-level genome sequencing and comparative genomics of Aspergillus sections Usti and Cavernicolus.</title>
        <authorList>
            <consortium name="Lawrence Berkeley National Laboratory"/>
            <person name="Nybo J.L."/>
            <person name="Vesth T.C."/>
            <person name="Theobald S."/>
            <person name="Frisvad J.C."/>
            <person name="Larsen T.O."/>
            <person name="Kjaerboelling I."/>
            <person name="Rothschild-Mancinelli K."/>
            <person name="Lyhne E.K."/>
            <person name="Kogle M.E."/>
            <person name="Barry K."/>
            <person name="Clum A."/>
            <person name="Na H."/>
            <person name="Ledsgaard L."/>
            <person name="Lin J."/>
            <person name="Lipzen A."/>
            <person name="Kuo A."/>
            <person name="Riley R."/>
            <person name="Mondo S."/>
            <person name="Labutti K."/>
            <person name="Haridas S."/>
            <person name="Pangalinan J."/>
            <person name="Salamov A.A."/>
            <person name="Simmons B.A."/>
            <person name="Magnuson J.K."/>
            <person name="Chen J."/>
            <person name="Drula E."/>
            <person name="Henrissat B."/>
            <person name="Wiebenga A."/>
            <person name="Lubbers R.J."/>
            <person name="Gomes A.C."/>
            <person name="Makela M.R."/>
            <person name="Stajich J."/>
            <person name="Grigoriev I.V."/>
            <person name="Mortensen U.H."/>
            <person name="De Vries R.P."/>
            <person name="Baker S.E."/>
            <person name="Andersen M.R."/>
        </authorList>
    </citation>
    <scope>NUCLEOTIDE SEQUENCE [LARGE SCALE GENOMIC DNA]</scope>
    <source>
        <strain evidence="5 6">CBS 209.92</strain>
    </source>
</reference>
<dbReference type="PROSITE" id="PS50217">
    <property type="entry name" value="BZIP"/>
    <property type="match status" value="1"/>
</dbReference>
<dbReference type="Gene3D" id="1.20.5.170">
    <property type="match status" value="1"/>
</dbReference>
<evidence type="ECO:0000256" key="1">
    <source>
        <dbReference type="ARBA" id="ARBA00004123"/>
    </source>
</evidence>
<evidence type="ECO:0000313" key="6">
    <source>
        <dbReference type="Proteomes" id="UP001610563"/>
    </source>
</evidence>
<sequence>MESNMNYWAGAPTSDADRSLLWTSSSNFTLPQWSDGMQYPSPDNSSSDEPYHLADDLLDFPDFRTTTGERPSQSPTPTNIDFRPEDKSKRRREQNRNAQRAYRERKEKYIKNLLKHIEEMNKKHVRLSDSYESLRQEALRLQDQVQDLKGQLEFWSKAQVVVVKFPEEALAGAPVNGMLTGPQNVNQSIDPLLGSDIAYPTM</sequence>
<name>A0ABR4G4E5_9EURO</name>
<protein>
    <recommendedName>
        <fullName evidence="4">BZIP domain-containing protein</fullName>
    </recommendedName>
</protein>
<dbReference type="SUPFAM" id="SSF57959">
    <property type="entry name" value="Leucine zipper domain"/>
    <property type="match status" value="1"/>
</dbReference>
<dbReference type="CDD" id="cd14688">
    <property type="entry name" value="bZIP_YAP"/>
    <property type="match status" value="1"/>
</dbReference>
<organism evidence="5 6">
    <name type="scientific">Aspergillus keveii</name>
    <dbReference type="NCBI Taxonomy" id="714993"/>
    <lineage>
        <taxon>Eukaryota</taxon>
        <taxon>Fungi</taxon>
        <taxon>Dikarya</taxon>
        <taxon>Ascomycota</taxon>
        <taxon>Pezizomycotina</taxon>
        <taxon>Eurotiomycetes</taxon>
        <taxon>Eurotiomycetidae</taxon>
        <taxon>Eurotiales</taxon>
        <taxon>Aspergillaceae</taxon>
        <taxon>Aspergillus</taxon>
        <taxon>Aspergillus subgen. Nidulantes</taxon>
    </lineage>
</organism>
<evidence type="ECO:0000256" key="2">
    <source>
        <dbReference type="ARBA" id="ARBA00023242"/>
    </source>
</evidence>
<comment type="caution">
    <text evidence="5">The sequence shown here is derived from an EMBL/GenBank/DDBJ whole genome shotgun (WGS) entry which is preliminary data.</text>
</comment>
<dbReference type="SMART" id="SM00338">
    <property type="entry name" value="BRLZ"/>
    <property type="match status" value="1"/>
</dbReference>
<feature type="region of interest" description="Disordered" evidence="3">
    <location>
        <begin position="29"/>
        <end position="104"/>
    </location>
</feature>
<accession>A0ABR4G4E5</accession>
<dbReference type="InterPro" id="IPR046347">
    <property type="entry name" value="bZIP_sf"/>
</dbReference>
<dbReference type="PANTHER" id="PTHR40621">
    <property type="entry name" value="TRANSCRIPTION FACTOR KAPC-RELATED"/>
    <property type="match status" value="1"/>
</dbReference>
<evidence type="ECO:0000259" key="4">
    <source>
        <dbReference type="PROSITE" id="PS50217"/>
    </source>
</evidence>
<feature type="compositionally biased region" description="Polar residues" evidence="3">
    <location>
        <begin position="64"/>
        <end position="79"/>
    </location>
</feature>
<dbReference type="Pfam" id="PF00170">
    <property type="entry name" value="bZIP_1"/>
    <property type="match status" value="1"/>
</dbReference>
<gene>
    <name evidence="5" type="ORF">BJX66DRAFT_225125</name>
</gene>
<dbReference type="PROSITE" id="PS00036">
    <property type="entry name" value="BZIP_BASIC"/>
    <property type="match status" value="1"/>
</dbReference>
<dbReference type="EMBL" id="JBFTWV010000057">
    <property type="protein sequence ID" value="KAL2793515.1"/>
    <property type="molecule type" value="Genomic_DNA"/>
</dbReference>
<keyword evidence="2" id="KW-0539">Nucleus</keyword>
<keyword evidence="6" id="KW-1185">Reference proteome</keyword>
<dbReference type="InterPro" id="IPR050936">
    <property type="entry name" value="AP-1-like"/>
</dbReference>
<comment type="subcellular location">
    <subcellularLocation>
        <location evidence="1">Nucleus</location>
    </subcellularLocation>
</comment>
<evidence type="ECO:0000313" key="5">
    <source>
        <dbReference type="EMBL" id="KAL2793515.1"/>
    </source>
</evidence>
<dbReference type="PANTHER" id="PTHR40621:SF6">
    <property type="entry name" value="AP-1-LIKE TRANSCRIPTION FACTOR YAP1-RELATED"/>
    <property type="match status" value="1"/>
</dbReference>
<dbReference type="InterPro" id="IPR004827">
    <property type="entry name" value="bZIP"/>
</dbReference>
<dbReference type="Proteomes" id="UP001610563">
    <property type="component" value="Unassembled WGS sequence"/>
</dbReference>
<feature type="domain" description="BZIP" evidence="4">
    <location>
        <begin position="85"/>
        <end position="148"/>
    </location>
</feature>
<evidence type="ECO:0000256" key="3">
    <source>
        <dbReference type="SAM" id="MobiDB-lite"/>
    </source>
</evidence>